<evidence type="ECO:0000313" key="4">
    <source>
        <dbReference type="EMBL" id="TGE24047.1"/>
    </source>
</evidence>
<keyword evidence="5" id="KW-1185">Reference proteome</keyword>
<feature type="domain" description="Pectate lyase" evidence="3">
    <location>
        <begin position="81"/>
        <end position="313"/>
    </location>
</feature>
<dbReference type="GO" id="GO:0000272">
    <property type="term" value="P:polysaccharide catabolic process"/>
    <property type="evidence" value="ECO:0007669"/>
    <property type="project" value="UniProtKB-KW"/>
</dbReference>
<evidence type="ECO:0000256" key="2">
    <source>
        <dbReference type="RuleBase" id="RU361173"/>
    </source>
</evidence>
<accession>A0A4Z0Q230</accession>
<protein>
    <submittedName>
        <fullName evidence="4">Pectate lyase</fullName>
    </submittedName>
</protein>
<dbReference type="GO" id="GO:0005576">
    <property type="term" value="C:extracellular region"/>
    <property type="evidence" value="ECO:0007669"/>
    <property type="project" value="UniProtKB-SubCell"/>
</dbReference>
<keyword evidence="2" id="KW-0624">Polysaccharide degradation</keyword>
<dbReference type="InterPro" id="IPR002022">
    <property type="entry name" value="Pec_lyase"/>
</dbReference>
<dbReference type="RefSeq" id="WP_135461235.1">
    <property type="nucleotide sequence ID" value="NZ_SRLC01000001.1"/>
</dbReference>
<evidence type="ECO:0000256" key="1">
    <source>
        <dbReference type="ARBA" id="ARBA00023239"/>
    </source>
</evidence>
<dbReference type="GO" id="GO:0030570">
    <property type="term" value="F:pectate lyase activity"/>
    <property type="evidence" value="ECO:0007669"/>
    <property type="project" value="InterPro"/>
</dbReference>
<keyword evidence="1 2" id="KW-0456">Lyase</keyword>
<proteinExistence type="inferred from homology"/>
<sequence>MKHYPFAAPTGRSSFRPRLSAFTAPLLAASLLLGTLACVKKPTESAGSTTAAGSSAVATTAKADFGLVGFATENGGTTGGAGGRRVTATSLAELTDYAKSSEPLIITIGGTISGGAQGASINVNSNKTLLGTGAAGFLEGVGLNISGKRNIIVQNLKFTMSTVTNTKINDEGRPQVAVNDGDCVTIQGSSQNIWIDHCEFFNLDPVAQPNQDLYDGLIDAKGASAYLTISWNYFHDHHKCHLIGNSDKDAGDRKVTFHHNYYSNITERVPVYRFGTGHAFNNYYKHVYGTGINSRMGACLRVENNYFEDTKNPVTTKNSSVPGQWDAAGNVYKACTGSQPAASTCSFTPPYPYAAVLQAATQVPETVVRGAGVGKL</sequence>
<reference evidence="4 5" key="1">
    <citation type="submission" date="2019-04" db="EMBL/GenBank/DDBJ databases">
        <authorList>
            <person name="Feng G."/>
            <person name="Zhang J."/>
            <person name="Zhu H."/>
        </authorList>
    </citation>
    <scope>NUCLEOTIDE SEQUENCE [LARGE SCALE GENOMIC DNA]</scope>
    <source>
        <strain evidence="4 5">JCM 31653</strain>
    </source>
</reference>
<name>A0A4Z0Q230_9BACT</name>
<comment type="subcellular location">
    <subcellularLocation>
        <location evidence="2">Secreted</location>
    </subcellularLocation>
</comment>
<dbReference type="PANTHER" id="PTHR31683:SF18">
    <property type="entry name" value="PECTATE LYASE 21-RELATED"/>
    <property type="match status" value="1"/>
</dbReference>
<dbReference type="AlphaFoldDB" id="A0A4Z0Q230"/>
<dbReference type="OrthoDB" id="9804661at2"/>
<dbReference type="PANTHER" id="PTHR31683">
    <property type="entry name" value="PECTATE LYASE 18-RELATED"/>
    <property type="match status" value="1"/>
</dbReference>
<dbReference type="EMBL" id="SRLC01000001">
    <property type="protein sequence ID" value="TGE24047.1"/>
    <property type="molecule type" value="Genomic_DNA"/>
</dbReference>
<organism evidence="4 5">
    <name type="scientific">Hymenobacter aquaticus</name>
    <dbReference type="NCBI Taxonomy" id="1867101"/>
    <lineage>
        <taxon>Bacteria</taxon>
        <taxon>Pseudomonadati</taxon>
        <taxon>Bacteroidota</taxon>
        <taxon>Cytophagia</taxon>
        <taxon>Cytophagales</taxon>
        <taxon>Hymenobacteraceae</taxon>
        <taxon>Hymenobacter</taxon>
    </lineage>
</organism>
<gene>
    <name evidence="4" type="ORF">E5K00_02195</name>
</gene>
<comment type="caution">
    <text evidence="4">The sequence shown here is derived from an EMBL/GenBank/DDBJ whole genome shotgun (WGS) entry which is preliminary data.</text>
</comment>
<keyword evidence="2" id="KW-0964">Secreted</keyword>
<comment type="similarity">
    <text evidence="2">Belongs to the polysaccharide lyase 1 family.</text>
</comment>
<dbReference type="InterPro" id="IPR011050">
    <property type="entry name" value="Pectin_lyase_fold/virulence"/>
</dbReference>
<dbReference type="Pfam" id="PF00544">
    <property type="entry name" value="Pectate_lyase_4"/>
    <property type="match status" value="1"/>
</dbReference>
<dbReference type="Proteomes" id="UP000297549">
    <property type="component" value="Unassembled WGS sequence"/>
</dbReference>
<evidence type="ECO:0000259" key="3">
    <source>
        <dbReference type="SMART" id="SM00656"/>
    </source>
</evidence>
<evidence type="ECO:0000313" key="5">
    <source>
        <dbReference type="Proteomes" id="UP000297549"/>
    </source>
</evidence>
<dbReference type="InterPro" id="IPR012334">
    <property type="entry name" value="Pectin_lyas_fold"/>
</dbReference>
<dbReference type="SMART" id="SM00656">
    <property type="entry name" value="Amb_all"/>
    <property type="match status" value="1"/>
</dbReference>
<dbReference type="InterPro" id="IPR045032">
    <property type="entry name" value="PEL"/>
</dbReference>
<keyword evidence="2" id="KW-0119">Carbohydrate metabolism</keyword>
<dbReference type="SUPFAM" id="SSF51126">
    <property type="entry name" value="Pectin lyase-like"/>
    <property type="match status" value="1"/>
</dbReference>
<dbReference type="Gene3D" id="2.160.20.10">
    <property type="entry name" value="Single-stranded right-handed beta-helix, Pectin lyase-like"/>
    <property type="match status" value="1"/>
</dbReference>